<dbReference type="InterPro" id="IPR036388">
    <property type="entry name" value="WH-like_DNA-bd_sf"/>
</dbReference>
<dbReference type="RefSeq" id="WP_247415226.1">
    <property type="nucleotide sequence ID" value="NZ_JALLGW010000001.1"/>
</dbReference>
<proteinExistence type="predicted"/>
<evidence type="ECO:0000259" key="1">
    <source>
        <dbReference type="Pfam" id="PF24038"/>
    </source>
</evidence>
<evidence type="ECO:0000313" key="3">
    <source>
        <dbReference type="EMBL" id="MFC5972158.1"/>
    </source>
</evidence>
<reference evidence="3 4" key="1">
    <citation type="journal article" date="2019" name="Int. J. Syst. Evol. Microbiol.">
        <title>The Global Catalogue of Microorganisms (GCM) 10K type strain sequencing project: providing services to taxonomists for standard genome sequencing and annotation.</title>
        <authorList>
            <consortium name="The Broad Institute Genomics Platform"/>
            <consortium name="The Broad Institute Genome Sequencing Center for Infectious Disease"/>
            <person name="Wu L."/>
            <person name="Ma J."/>
        </authorList>
    </citation>
    <scope>NUCLEOTIDE SEQUENCE [LARGE SCALE GENOMIC DNA]</scope>
    <source>
        <strain evidence="3 4">CGMCC 1.12543</strain>
    </source>
</reference>
<sequence>MDDSAPEFVSDPDAAFAAVADPTRVDVLRALAEHVRETGEQVCRFSTLRKRAGVEDPGRFRYHLEELRGHFVEKVDDGYRFTYAGGEIVGAILAGRYTDHERLGPTPLDGQCSVCGEDIAGRYEQGRIEVDCEAGHQLLSWPLPPNAATHATVAELAGVATSLVLHAVDLSLQGHCPRCYGPTTARIEPSDEGEMPQFRAACDTCAGLVVGPAWFALTVHPTVEAFYHDHDRPIREAMLWELAHVDYEATPADGEGVVRLSARLDDEVLHAVLAETGAVLSTRVEPVE</sequence>
<dbReference type="Pfam" id="PF24038">
    <property type="entry name" value="DUF7347"/>
    <property type="match status" value="1"/>
</dbReference>
<evidence type="ECO:0000313" key="4">
    <source>
        <dbReference type="Proteomes" id="UP001596099"/>
    </source>
</evidence>
<dbReference type="Gene3D" id="1.10.10.10">
    <property type="entry name" value="Winged helix-like DNA-binding domain superfamily/Winged helix DNA-binding domain"/>
    <property type="match status" value="1"/>
</dbReference>
<dbReference type="Proteomes" id="UP001596099">
    <property type="component" value="Unassembled WGS sequence"/>
</dbReference>
<protein>
    <submittedName>
        <fullName evidence="3">Winged helix-turn-helix domain-containing protein</fullName>
    </submittedName>
</protein>
<dbReference type="EMBL" id="JBHSQH010000001">
    <property type="protein sequence ID" value="MFC5972158.1"/>
    <property type="molecule type" value="Genomic_DNA"/>
</dbReference>
<feature type="domain" description="DUF7351" evidence="2">
    <location>
        <begin position="109"/>
        <end position="279"/>
    </location>
</feature>
<accession>A0ABD5RNY9</accession>
<organism evidence="3 4">
    <name type="scientific">Halomarina salina</name>
    <dbReference type="NCBI Taxonomy" id="1872699"/>
    <lineage>
        <taxon>Archaea</taxon>
        <taxon>Methanobacteriati</taxon>
        <taxon>Methanobacteriota</taxon>
        <taxon>Stenosarchaea group</taxon>
        <taxon>Halobacteria</taxon>
        <taxon>Halobacteriales</taxon>
        <taxon>Natronomonadaceae</taxon>
        <taxon>Halomarina</taxon>
    </lineage>
</organism>
<name>A0ABD5RNY9_9EURY</name>
<dbReference type="Pfam" id="PF24042">
    <property type="entry name" value="DUF7351"/>
    <property type="match status" value="1"/>
</dbReference>
<feature type="domain" description="DUF7347" evidence="1">
    <location>
        <begin position="12"/>
        <end position="92"/>
    </location>
</feature>
<dbReference type="InterPro" id="IPR055775">
    <property type="entry name" value="DUF7351"/>
</dbReference>
<keyword evidence="4" id="KW-1185">Reference proteome</keyword>
<dbReference type="AlphaFoldDB" id="A0ABD5RNY9"/>
<gene>
    <name evidence="3" type="ORF">ACFPYI_12530</name>
</gene>
<evidence type="ECO:0000259" key="2">
    <source>
        <dbReference type="Pfam" id="PF24042"/>
    </source>
</evidence>
<dbReference type="InterPro" id="IPR055771">
    <property type="entry name" value="DUF7347"/>
</dbReference>
<comment type="caution">
    <text evidence="3">The sequence shown here is derived from an EMBL/GenBank/DDBJ whole genome shotgun (WGS) entry which is preliminary data.</text>
</comment>